<dbReference type="Proteomes" id="UP000668403">
    <property type="component" value="Unassembled WGS sequence"/>
</dbReference>
<proteinExistence type="predicted"/>
<sequence>MTTTPSTLEERRETAAKLKAHVDAAHPQIARISYTVDEIAAMEGVNRNSIYAAIRSGNLGHFRIGRLIRVTPEHLDAFRAGAAGTA</sequence>
<dbReference type="AlphaFoldDB" id="A0A939QDR6"/>
<dbReference type="InterPro" id="IPR041657">
    <property type="entry name" value="HTH_17"/>
</dbReference>
<keyword evidence="3" id="KW-1185">Reference proteome</keyword>
<dbReference type="NCBIfam" id="TIGR01764">
    <property type="entry name" value="excise"/>
    <property type="match status" value="1"/>
</dbReference>
<dbReference type="RefSeq" id="WP_208238534.1">
    <property type="nucleotide sequence ID" value="NZ_BAAAQU010000002.1"/>
</dbReference>
<gene>
    <name evidence="2" type="ORF">J4H85_07980</name>
</gene>
<dbReference type="Pfam" id="PF12728">
    <property type="entry name" value="HTH_17"/>
    <property type="match status" value="1"/>
</dbReference>
<comment type="caution">
    <text evidence="2">The sequence shown here is derived from an EMBL/GenBank/DDBJ whole genome shotgun (WGS) entry which is preliminary data.</text>
</comment>
<evidence type="ECO:0000313" key="2">
    <source>
        <dbReference type="EMBL" id="MBO2989932.1"/>
    </source>
</evidence>
<organism evidence="2 3">
    <name type="scientific">Leucobacter tardus</name>
    <dbReference type="NCBI Taxonomy" id="501483"/>
    <lineage>
        <taxon>Bacteria</taxon>
        <taxon>Bacillati</taxon>
        <taxon>Actinomycetota</taxon>
        <taxon>Actinomycetes</taxon>
        <taxon>Micrococcales</taxon>
        <taxon>Microbacteriaceae</taxon>
        <taxon>Leucobacter</taxon>
    </lineage>
</organism>
<evidence type="ECO:0000259" key="1">
    <source>
        <dbReference type="Pfam" id="PF12728"/>
    </source>
</evidence>
<name>A0A939QDR6_9MICO</name>
<dbReference type="GO" id="GO:0003677">
    <property type="term" value="F:DNA binding"/>
    <property type="evidence" value="ECO:0007669"/>
    <property type="project" value="InterPro"/>
</dbReference>
<dbReference type="EMBL" id="JAGFBF010000005">
    <property type="protein sequence ID" value="MBO2989932.1"/>
    <property type="molecule type" value="Genomic_DNA"/>
</dbReference>
<evidence type="ECO:0000313" key="3">
    <source>
        <dbReference type="Proteomes" id="UP000668403"/>
    </source>
</evidence>
<accession>A0A939QDR6</accession>
<protein>
    <submittedName>
        <fullName evidence="2">Helix-turn-helix domain-containing protein</fullName>
    </submittedName>
</protein>
<reference evidence="2" key="1">
    <citation type="submission" date="2021-03" db="EMBL/GenBank/DDBJ databases">
        <title>Leucobacter chromiisoli sp. nov., isolated from chromium-containing soil of chemical plant.</title>
        <authorList>
            <person name="Xu Z."/>
        </authorList>
    </citation>
    <scope>NUCLEOTIDE SEQUENCE</scope>
    <source>
        <strain evidence="2">K 70/01</strain>
    </source>
</reference>
<dbReference type="InterPro" id="IPR010093">
    <property type="entry name" value="SinI_DNA-bd"/>
</dbReference>
<feature type="domain" description="Helix-turn-helix" evidence="1">
    <location>
        <begin position="34"/>
        <end position="80"/>
    </location>
</feature>